<accession>A0A1M7XVI7</accession>
<dbReference type="Proteomes" id="UP000184603">
    <property type="component" value="Unassembled WGS sequence"/>
</dbReference>
<feature type="region of interest" description="Disordered" evidence="1">
    <location>
        <begin position="1066"/>
        <end position="1103"/>
    </location>
</feature>
<evidence type="ECO:0000256" key="1">
    <source>
        <dbReference type="SAM" id="MobiDB-lite"/>
    </source>
</evidence>
<keyword evidence="2" id="KW-0472">Membrane</keyword>
<name>A0A1M7XVI7_9BACT</name>
<feature type="region of interest" description="Disordered" evidence="1">
    <location>
        <begin position="778"/>
        <end position="797"/>
    </location>
</feature>
<dbReference type="InterPro" id="IPR036737">
    <property type="entry name" value="OmpA-like_sf"/>
</dbReference>
<organism evidence="3 4">
    <name type="scientific">Desulfopila aestuarii DSM 18488</name>
    <dbReference type="NCBI Taxonomy" id="1121416"/>
    <lineage>
        <taxon>Bacteria</taxon>
        <taxon>Pseudomonadati</taxon>
        <taxon>Thermodesulfobacteriota</taxon>
        <taxon>Desulfobulbia</taxon>
        <taxon>Desulfobulbales</taxon>
        <taxon>Desulfocapsaceae</taxon>
        <taxon>Desulfopila</taxon>
    </lineage>
</organism>
<dbReference type="STRING" id="1121416.SAMN02745220_00030"/>
<feature type="compositionally biased region" description="Basic and acidic residues" evidence="1">
    <location>
        <begin position="1079"/>
        <end position="1103"/>
    </location>
</feature>
<dbReference type="AlphaFoldDB" id="A0A1M7XVI7"/>
<evidence type="ECO:0000313" key="3">
    <source>
        <dbReference type="EMBL" id="SHO42575.1"/>
    </source>
</evidence>
<keyword evidence="4" id="KW-1185">Reference proteome</keyword>
<dbReference type="EMBL" id="FRFE01000001">
    <property type="protein sequence ID" value="SHO42575.1"/>
    <property type="molecule type" value="Genomic_DNA"/>
</dbReference>
<evidence type="ECO:0000256" key="2">
    <source>
        <dbReference type="SAM" id="Phobius"/>
    </source>
</evidence>
<proteinExistence type="predicted"/>
<sequence>MTIQNLIRKRWVKVCLGLVASLILFVALLPLGIKYYLIHWLVKNGAESASIDTLSFNPFLGRITLGSLDVQGGKRSILHHSNLVIDLDLTSLFDRSVRVEKSEYRDLYLEIEQYEDGTWRYGSFTMSGGAPKKQTLDPPDPSGPGWGFRADNVLIENCSIHVKTPEIDMTLTIDQAELNRFTTQGKNAGIFKLQGKIDDSPITLTLDPLRVYPDIEVNGDIEIAAFDLNELQKLLASSLPKLNGLFGMKGQVIFTMSDTAGMATDYRGIISLEKTDLGNSDFQTAAQTISWDGSVHYGAPSGKPAEVDTDGLLAIRGFALEQPAANLALKNESIDFDGQIDLTLGEQLSLVHDGSLTMNSIDMQIPDLLMKEDTISWKGQLSYQASGTESKVETQGGQLAIRGLFLELPTANLSLKNESIDFDGEIDLSLGEELALAHDGSLSMNSINLQLPDLSLTEDTLSWKGQVSYNAAGKDKKVASKGGLLLGGIDLKKSGSETPLGVKGKDISWNGAADVTLTSENNTTQVSLDGNLAATSLATELTEPPMQMQQGQIKVQTKSSLTLGNQLALSGKSGLEISTFNLKQGSEAEAMNVEFEKLVISDLANTSTTSISASEIRTTKITASIPGDMPLAVSIPEIHLAKFRTDDLSTFSFESLDVHNLQTSATHNNSELATLGQLGMNNIVVGKEGNFGAKDIALTDLTLLPPTEKDTQPVLSLAKLITDTFSWDQQGGLQSGTIALDKLAVNITRDKDGQMNFSRELAAMKTGKLIAAETTTQANATPTAAPAAKQQGPEQPAGNAMPIQIAAITISKDSTLAFRDQTMAVPYATSLNIEKFSLKPLDSTQPDKGSELLLEGKLEKKAPLKIAGIIKPFKRKPDLKLDLILKNYPLTSLSPYTVQAVGTALSSGNLKLTTKVALAGDKIDMKNNVVLANLKTDTISPELAAELNNQLPVPLDAALAMMRDGDGNISLDIPISGPLDNLNVGIASIIVTALNKSIVSAASSYFVYTLGPYAALAYVGMKVGEKMLQVDLPPVIFEPQAQELTDEHKDYLKRIAKMLTDNKDQDLRLTPHITPSELQPKEEDGKSKKGKKEQPAKPDAEMQKQLEQLAQQRVATITAFLIDKNGIDKLRILVSDPVIDTAKEAKPMVMLEVK</sequence>
<keyword evidence="2" id="KW-0812">Transmembrane</keyword>
<dbReference type="Gene3D" id="3.30.1330.60">
    <property type="entry name" value="OmpA-like domain"/>
    <property type="match status" value="1"/>
</dbReference>
<keyword evidence="2" id="KW-1133">Transmembrane helix</keyword>
<protein>
    <submittedName>
        <fullName evidence="3">OmpA family protein</fullName>
    </submittedName>
</protein>
<dbReference type="Pfam" id="PF05359">
    <property type="entry name" value="DUF748"/>
    <property type="match status" value="1"/>
</dbReference>
<gene>
    <name evidence="3" type="ORF">SAMN02745220_00030</name>
</gene>
<dbReference type="InterPro" id="IPR008023">
    <property type="entry name" value="DUF748"/>
</dbReference>
<evidence type="ECO:0000313" key="4">
    <source>
        <dbReference type="Proteomes" id="UP000184603"/>
    </source>
</evidence>
<feature type="transmembrane region" description="Helical" evidence="2">
    <location>
        <begin position="12"/>
        <end position="33"/>
    </location>
</feature>
<dbReference type="OrthoDB" id="9757969at2"/>
<reference evidence="3 4" key="1">
    <citation type="submission" date="2016-12" db="EMBL/GenBank/DDBJ databases">
        <authorList>
            <person name="Song W.-J."/>
            <person name="Kurnit D.M."/>
        </authorList>
    </citation>
    <scope>NUCLEOTIDE SEQUENCE [LARGE SCALE GENOMIC DNA]</scope>
    <source>
        <strain evidence="3 4">DSM 18488</strain>
    </source>
</reference>
<dbReference type="RefSeq" id="WP_073611421.1">
    <property type="nucleotide sequence ID" value="NZ_FRFE01000001.1"/>
</dbReference>
<feature type="compositionally biased region" description="Low complexity" evidence="1">
    <location>
        <begin position="778"/>
        <end position="788"/>
    </location>
</feature>